<dbReference type="Pfam" id="PF03413">
    <property type="entry name" value="PepSY"/>
    <property type="match status" value="1"/>
</dbReference>
<protein>
    <recommendedName>
        <fullName evidence="5">Peptidase</fullName>
    </recommendedName>
</protein>
<comment type="caution">
    <text evidence="3">The sequence shown here is derived from an EMBL/GenBank/DDBJ whole genome shotgun (WGS) entry which is preliminary data.</text>
</comment>
<evidence type="ECO:0000259" key="1">
    <source>
        <dbReference type="Pfam" id="PF03413"/>
    </source>
</evidence>
<dbReference type="InterPro" id="IPR041401">
    <property type="entry name" value="TseB-like_dom"/>
</dbReference>
<organism evidence="3 4">
    <name type="scientific">Niallia circulans</name>
    <name type="common">Bacillus circulans</name>
    <dbReference type="NCBI Taxonomy" id="1397"/>
    <lineage>
        <taxon>Bacteria</taxon>
        <taxon>Bacillati</taxon>
        <taxon>Bacillota</taxon>
        <taxon>Bacilli</taxon>
        <taxon>Bacillales</taxon>
        <taxon>Bacillaceae</taxon>
        <taxon>Niallia</taxon>
    </lineage>
</organism>
<dbReference type="Proteomes" id="UP000036045">
    <property type="component" value="Unassembled WGS sequence"/>
</dbReference>
<evidence type="ECO:0000259" key="2">
    <source>
        <dbReference type="Pfam" id="PF17881"/>
    </source>
</evidence>
<dbReference type="Pfam" id="PF17881">
    <property type="entry name" value="TseB"/>
    <property type="match status" value="1"/>
</dbReference>
<reference evidence="3 4" key="1">
    <citation type="submission" date="2015-05" db="EMBL/GenBank/DDBJ databases">
        <title>Whole genome sequence and identification of bacterial endophytes from Costus igneus.</title>
        <authorList>
            <person name="Lee Y.P."/>
            <person name="Gan H.M."/>
            <person name="Eng W."/>
            <person name="Wheatley M.S."/>
            <person name="Caraballo A."/>
            <person name="Polter S."/>
            <person name="Savka M.A."/>
            <person name="Hudson A.O."/>
        </authorList>
    </citation>
    <scope>NUCLEOTIDE SEQUENCE [LARGE SCALE GENOMIC DNA]</scope>
    <source>
        <strain evidence="3 4">RIT379</strain>
    </source>
</reference>
<dbReference type="SUPFAM" id="SSF54403">
    <property type="entry name" value="Cystatin/monellin"/>
    <property type="match status" value="2"/>
</dbReference>
<dbReference type="EMBL" id="LDPH01000002">
    <property type="protein sequence ID" value="KLV27836.1"/>
    <property type="molecule type" value="Genomic_DNA"/>
</dbReference>
<accession>A0A0J1IPG1</accession>
<dbReference type="OrthoDB" id="2381181at2"/>
<evidence type="ECO:0008006" key="5">
    <source>
        <dbReference type="Google" id="ProtNLM"/>
    </source>
</evidence>
<dbReference type="InterPro" id="IPR046350">
    <property type="entry name" value="Cystatin_sf"/>
</dbReference>
<evidence type="ECO:0000313" key="4">
    <source>
        <dbReference type="Proteomes" id="UP000036045"/>
    </source>
</evidence>
<dbReference type="Gene3D" id="3.10.450.40">
    <property type="match status" value="2"/>
</dbReference>
<evidence type="ECO:0000313" key="3">
    <source>
        <dbReference type="EMBL" id="KLV27836.1"/>
    </source>
</evidence>
<keyword evidence="4" id="KW-1185">Reference proteome</keyword>
<gene>
    <name evidence="3" type="ORF">ABW02_02745</name>
</gene>
<dbReference type="RefSeq" id="WP_047940391.1">
    <property type="nucleotide sequence ID" value="NZ_JABRVN010000157.1"/>
</dbReference>
<sequence>MKKWIWIIVVVVLIGLAVSINTYVQAMKPVKSAREVAEDIAKKEVDLKEVDNFQLYNGKEAYYILEGKNDDNKDIIVWINEKTHKVTEKLKKDGLTKQEALNILLSKQTPEKVNHVRLGMYDGIPVWEIYSHTNKDSINYHWIDFETGEILLTIENY</sequence>
<name>A0A0J1IPG1_NIACI</name>
<dbReference type="InterPro" id="IPR025711">
    <property type="entry name" value="PepSY"/>
</dbReference>
<proteinExistence type="predicted"/>
<feature type="domain" description="Cell wall elongation regulator TseB-like" evidence="2">
    <location>
        <begin position="37"/>
        <end position="80"/>
    </location>
</feature>
<dbReference type="PATRIC" id="fig|1397.4.peg.1807"/>
<feature type="domain" description="PepSY" evidence="1">
    <location>
        <begin position="95"/>
        <end position="151"/>
    </location>
</feature>
<dbReference type="AlphaFoldDB" id="A0A0J1IPG1"/>